<comment type="caution">
    <text evidence="2">The sequence shown here is derived from an EMBL/GenBank/DDBJ whole genome shotgun (WGS) entry which is preliminary data.</text>
</comment>
<proteinExistence type="predicted"/>
<reference evidence="2" key="1">
    <citation type="submission" date="2021-02" db="EMBL/GenBank/DDBJ databases">
        <authorList>
            <person name="Nowell W R."/>
        </authorList>
    </citation>
    <scope>NUCLEOTIDE SEQUENCE</scope>
    <source>
        <strain evidence="2">Ploen Becks lab</strain>
    </source>
</reference>
<dbReference type="PROSITE" id="PS52001">
    <property type="entry name" value="AD"/>
    <property type="match status" value="1"/>
</dbReference>
<dbReference type="PANTHER" id="PTHR14710">
    <property type="entry name" value="GEM-ASSOCIATED PROTEIN 6"/>
    <property type="match status" value="1"/>
</dbReference>
<evidence type="ECO:0000313" key="3">
    <source>
        <dbReference type="Proteomes" id="UP000663879"/>
    </source>
</evidence>
<name>A0A813QBG3_9BILA</name>
<organism evidence="2 3">
    <name type="scientific">Brachionus calyciflorus</name>
    <dbReference type="NCBI Taxonomy" id="104777"/>
    <lineage>
        <taxon>Eukaryota</taxon>
        <taxon>Metazoa</taxon>
        <taxon>Spiralia</taxon>
        <taxon>Gnathifera</taxon>
        <taxon>Rotifera</taxon>
        <taxon>Eurotatoria</taxon>
        <taxon>Monogononta</taxon>
        <taxon>Pseudotrocha</taxon>
        <taxon>Ploima</taxon>
        <taxon>Brachionidae</taxon>
        <taxon>Brachionus</taxon>
    </lineage>
</organism>
<evidence type="ECO:0000259" key="1">
    <source>
        <dbReference type="PROSITE" id="PS52001"/>
    </source>
</evidence>
<feature type="domain" description="AD" evidence="1">
    <location>
        <begin position="81"/>
        <end position="180"/>
    </location>
</feature>
<dbReference type="GO" id="GO:0000387">
    <property type="term" value="P:spliceosomal snRNP assembly"/>
    <property type="evidence" value="ECO:0007669"/>
    <property type="project" value="TreeGrafter"/>
</dbReference>
<dbReference type="Proteomes" id="UP000663879">
    <property type="component" value="Unassembled WGS sequence"/>
</dbReference>
<keyword evidence="3" id="KW-1185">Reference proteome</keyword>
<dbReference type="EMBL" id="CAJNOC010000468">
    <property type="protein sequence ID" value="CAF0765142.1"/>
    <property type="molecule type" value="Genomic_DNA"/>
</dbReference>
<protein>
    <recommendedName>
        <fullName evidence="1">AD domain-containing protein</fullName>
    </recommendedName>
</protein>
<sequence length="180" mass="20992">MTEAIDPSYLYQHLKKYVEIQLKSRKKETKVGWVYTIDPVSLSYVLVEFMSDEPKNVTVIMGEEVAQVKILPVTDIDENTYSSIQNKLHSLFSESVGLDQNLKAELINEEFLIKRRNELIKWLNKNRLPVKLDTYENNENLSVINILDTVFIKPPYEEQTCESTNEIILDRVQNLIKNLN</sequence>
<dbReference type="Pfam" id="PF20417">
    <property type="entry name" value="Gemin6_C"/>
    <property type="match status" value="1"/>
</dbReference>
<dbReference type="GO" id="GO:0032797">
    <property type="term" value="C:SMN complex"/>
    <property type="evidence" value="ECO:0007669"/>
    <property type="project" value="TreeGrafter"/>
</dbReference>
<dbReference type="InterPro" id="IPR009422">
    <property type="entry name" value="Gemin6"/>
</dbReference>
<dbReference type="GO" id="GO:0005634">
    <property type="term" value="C:nucleus"/>
    <property type="evidence" value="ECO:0007669"/>
    <property type="project" value="InterPro"/>
</dbReference>
<dbReference type="AlphaFoldDB" id="A0A813QBG3"/>
<dbReference type="InterPro" id="IPR046857">
    <property type="entry name" value="Gemin6_Sm-like_dom"/>
</dbReference>
<dbReference type="GO" id="GO:0000245">
    <property type="term" value="P:spliceosomal complex assembly"/>
    <property type="evidence" value="ECO:0007669"/>
    <property type="project" value="InterPro"/>
</dbReference>
<dbReference type="InterPro" id="IPR046856">
    <property type="entry name" value="Gemin6_C"/>
</dbReference>
<evidence type="ECO:0000313" key="2">
    <source>
        <dbReference type="EMBL" id="CAF0765142.1"/>
    </source>
</evidence>
<gene>
    <name evidence="2" type="ORF">OXX778_LOCUS4647</name>
</gene>
<dbReference type="OrthoDB" id="77463at2759"/>
<accession>A0A813QBG3</accession>
<dbReference type="Pfam" id="PF06372">
    <property type="entry name" value="Gemin6"/>
    <property type="match status" value="1"/>
</dbReference>
<dbReference type="Gene3D" id="2.30.30.100">
    <property type="match status" value="1"/>
</dbReference>
<dbReference type="InterPro" id="IPR047574">
    <property type="entry name" value="AD"/>
</dbReference>
<dbReference type="PANTHER" id="PTHR14710:SF2">
    <property type="entry name" value="GEM-ASSOCIATED PROTEIN 6"/>
    <property type="match status" value="1"/>
</dbReference>